<name>A0A165QPP2_9AGAM</name>
<dbReference type="Proteomes" id="UP000076761">
    <property type="component" value="Unassembled WGS sequence"/>
</dbReference>
<dbReference type="InParanoid" id="A0A165QPP2"/>
<evidence type="ECO:0000313" key="1">
    <source>
        <dbReference type="EMBL" id="KZT22708.1"/>
    </source>
</evidence>
<gene>
    <name evidence="1" type="ORF">NEOLEDRAFT_1137465</name>
</gene>
<proteinExistence type="predicted"/>
<sequence length="103" mass="11788">MNVKQECSAVVLLLYYLRWQMAGALRVLTRYRDVCDPRQCNAKVTHHRLHRSSDARYIGRIPVPPLVSSVVVSYTAETLWLLALGYEYEVRSRGPTLLAKSPI</sequence>
<reference evidence="1 2" key="1">
    <citation type="journal article" date="2016" name="Mol. Biol. Evol.">
        <title>Comparative Genomics of Early-Diverging Mushroom-Forming Fungi Provides Insights into the Origins of Lignocellulose Decay Capabilities.</title>
        <authorList>
            <person name="Nagy L.G."/>
            <person name="Riley R."/>
            <person name="Tritt A."/>
            <person name="Adam C."/>
            <person name="Daum C."/>
            <person name="Floudas D."/>
            <person name="Sun H."/>
            <person name="Yadav J.S."/>
            <person name="Pangilinan J."/>
            <person name="Larsson K.H."/>
            <person name="Matsuura K."/>
            <person name="Barry K."/>
            <person name="Labutti K."/>
            <person name="Kuo R."/>
            <person name="Ohm R.A."/>
            <person name="Bhattacharya S.S."/>
            <person name="Shirouzu T."/>
            <person name="Yoshinaga Y."/>
            <person name="Martin F.M."/>
            <person name="Grigoriev I.V."/>
            <person name="Hibbett D.S."/>
        </authorList>
    </citation>
    <scope>NUCLEOTIDE SEQUENCE [LARGE SCALE GENOMIC DNA]</scope>
    <source>
        <strain evidence="1 2">HHB14362 ss-1</strain>
    </source>
</reference>
<organism evidence="1 2">
    <name type="scientific">Neolentinus lepideus HHB14362 ss-1</name>
    <dbReference type="NCBI Taxonomy" id="1314782"/>
    <lineage>
        <taxon>Eukaryota</taxon>
        <taxon>Fungi</taxon>
        <taxon>Dikarya</taxon>
        <taxon>Basidiomycota</taxon>
        <taxon>Agaricomycotina</taxon>
        <taxon>Agaricomycetes</taxon>
        <taxon>Gloeophyllales</taxon>
        <taxon>Gloeophyllaceae</taxon>
        <taxon>Neolentinus</taxon>
    </lineage>
</organism>
<dbReference type="AlphaFoldDB" id="A0A165QPP2"/>
<evidence type="ECO:0000313" key="2">
    <source>
        <dbReference type="Proteomes" id="UP000076761"/>
    </source>
</evidence>
<dbReference type="EMBL" id="KV425592">
    <property type="protein sequence ID" value="KZT22708.1"/>
    <property type="molecule type" value="Genomic_DNA"/>
</dbReference>
<accession>A0A165QPP2</accession>
<keyword evidence="2" id="KW-1185">Reference proteome</keyword>
<protein>
    <submittedName>
        <fullName evidence="1">Uncharacterized protein</fullName>
    </submittedName>
</protein>